<keyword evidence="1" id="KW-0645">Protease</keyword>
<accession>A0ACC1M5H4</accession>
<dbReference type="Proteomes" id="UP001139981">
    <property type="component" value="Unassembled WGS sequence"/>
</dbReference>
<sequence length="929" mass="102863">MAVVDDDSLGFGVVGVYFVKTQLSEWVPAEVARELGTQHRHRHVWVRVPTENSIVSAGDGWQGTCRDCLCQLQLTASNTATNEREHNCIDTIGHHFHNTFVHSYSRSARCCKCGVVVAANLTSPVLRPAVVRELEQARQAPHAHHPVQGARSLRDTLTTLRRLARNAWEKDRRPIKSDSPKPRQLLQFDAACVRILCDAMGFQLRNSTEYYPPEIESAGYQQLPRVRDDLAVLISRVHRRLPEPERSEAPAFELVGEALARWLGAQDYERRNGGAGAVGDACRHLGVPDDAADSLVAWAYRRLVEEDAETGGARAQQRYDGLSTICAARDAASAELLTLVDDERDRGLVATSAVRAACLALFGDAQVDPASLDPETLRHVFMARLGSTFKPAARMELAAHLAILACAMRSQALEDYAAEIKASIAALRLDTWAQLPVGLANIGNTCYLNCMLQCLFSIAPIRRAVMRFGDRQTWNEDCLVGRRRDATSSLLSEDEIRRALRLVALLRNLFESLVTCRTEAWEATGGGEHLQAAGHPLASPPPSTAGYPVVTPARELADMLLQTPSASDTAMLQQQDVDECMAQCVSLLDHALPPSTGNSSWIEELLSGHLVLSTDGKESQPSTETFVNLSLNLPPDRPSADINECLDAFFEPSEMPNTMGVFRRQSIKDAPPVLCIQIQRVQFDMVKMKPFKINTHLRLRNQISLARFTQQETPAPSDLRLRELRQKLLTIDQRLQTLAIPTTPDGGSGGGDNALVALDRVQKFISGIGQWAQLEAAQQLLADLAPEHVSTLHHCAQMLGPQLESLSSGLNDSKRQWDAERLETASEIDGIYESVSQEDTMAYTLHAVFIHSGLTPEFGHYWVYIRDCDRGSAGEMNRRVRWLKFDDSTVTVVKEEEVFRKVGEDPVANPYYLLYARSLDYDTTVDLGV</sequence>
<gene>
    <name evidence="1" type="primary">UBP2</name>
    <name evidence="1" type="ORF">IWW38_002077</name>
</gene>
<name>A0ACC1M5H4_9FUNG</name>
<keyword evidence="2" id="KW-1185">Reference proteome</keyword>
<comment type="caution">
    <text evidence="1">The sequence shown here is derived from an EMBL/GenBank/DDBJ whole genome shotgun (WGS) entry which is preliminary data.</text>
</comment>
<evidence type="ECO:0000313" key="2">
    <source>
        <dbReference type="Proteomes" id="UP001139981"/>
    </source>
</evidence>
<proteinExistence type="predicted"/>
<keyword evidence="1" id="KW-0378">Hydrolase</keyword>
<protein>
    <submittedName>
        <fullName evidence="1">Ubiquitin-specific protease ubp2</fullName>
        <ecNumber evidence="1">3.4.19.12</ecNumber>
    </submittedName>
</protein>
<evidence type="ECO:0000313" key="1">
    <source>
        <dbReference type="EMBL" id="KAJ2896252.1"/>
    </source>
</evidence>
<organism evidence="1 2">
    <name type="scientific">Coemansia aciculifera</name>
    <dbReference type="NCBI Taxonomy" id="417176"/>
    <lineage>
        <taxon>Eukaryota</taxon>
        <taxon>Fungi</taxon>
        <taxon>Fungi incertae sedis</taxon>
        <taxon>Zoopagomycota</taxon>
        <taxon>Kickxellomycotina</taxon>
        <taxon>Kickxellomycetes</taxon>
        <taxon>Kickxellales</taxon>
        <taxon>Kickxellaceae</taxon>
        <taxon>Coemansia</taxon>
    </lineage>
</organism>
<dbReference type="EMBL" id="JANBVB010000213">
    <property type="protein sequence ID" value="KAJ2896252.1"/>
    <property type="molecule type" value="Genomic_DNA"/>
</dbReference>
<reference evidence="1" key="1">
    <citation type="submission" date="2022-07" db="EMBL/GenBank/DDBJ databases">
        <title>Phylogenomic reconstructions and comparative analyses of Kickxellomycotina fungi.</title>
        <authorList>
            <person name="Reynolds N.K."/>
            <person name="Stajich J.E."/>
            <person name="Barry K."/>
            <person name="Grigoriev I.V."/>
            <person name="Crous P."/>
            <person name="Smith M.E."/>
        </authorList>
    </citation>
    <scope>NUCLEOTIDE SEQUENCE</scope>
    <source>
        <strain evidence="1">CBS 190363</strain>
    </source>
</reference>
<dbReference type="EC" id="3.4.19.12" evidence="1"/>